<dbReference type="Proteomes" id="UP000295345">
    <property type="component" value="Unassembled WGS sequence"/>
</dbReference>
<dbReference type="EMBL" id="SMKI01000058">
    <property type="protein sequence ID" value="TDC77250.1"/>
    <property type="molecule type" value="Genomic_DNA"/>
</dbReference>
<dbReference type="InterPro" id="IPR052944">
    <property type="entry name" value="Sporulation_related"/>
</dbReference>
<keyword evidence="3" id="KW-1185">Reference proteome</keyword>
<feature type="domain" description="MucB/RseB N-terminal" evidence="1">
    <location>
        <begin position="158"/>
        <end position="237"/>
    </location>
</feature>
<dbReference type="InterPro" id="IPR033434">
    <property type="entry name" value="MucB/RseB_N"/>
</dbReference>
<dbReference type="OrthoDB" id="4822274at2"/>
<comment type="caution">
    <text evidence="2">The sequence shown here is derived from an EMBL/GenBank/DDBJ whole genome shotgun (WGS) entry which is preliminary data.</text>
</comment>
<proteinExistence type="predicted"/>
<dbReference type="SUPFAM" id="SSF89392">
    <property type="entry name" value="Prokaryotic lipoproteins and lipoprotein localization factors"/>
    <property type="match status" value="1"/>
</dbReference>
<dbReference type="Pfam" id="PF03888">
    <property type="entry name" value="MucB_RseB"/>
    <property type="match status" value="1"/>
</dbReference>
<accession>A0A4R4TI38</accession>
<protein>
    <submittedName>
        <fullName evidence="2">DUF2092 domain-containing protein</fullName>
    </submittedName>
</protein>
<dbReference type="PANTHER" id="PTHR37507">
    <property type="entry name" value="SPORULATION PROTEIN YDCC"/>
    <property type="match status" value="1"/>
</dbReference>
<gene>
    <name evidence="2" type="ORF">E1283_07895</name>
</gene>
<evidence type="ECO:0000313" key="2">
    <source>
        <dbReference type="EMBL" id="TDC77250.1"/>
    </source>
</evidence>
<evidence type="ECO:0000259" key="1">
    <source>
        <dbReference type="Pfam" id="PF03888"/>
    </source>
</evidence>
<dbReference type="InterPro" id="IPR029046">
    <property type="entry name" value="LolA/LolB/LppX"/>
</dbReference>
<dbReference type="AlphaFoldDB" id="A0A4R4TI38"/>
<dbReference type="Gene3D" id="2.50.20.10">
    <property type="entry name" value="Lipoprotein localisation LolA/LolB/LppX"/>
    <property type="match status" value="1"/>
</dbReference>
<evidence type="ECO:0000313" key="3">
    <source>
        <dbReference type="Proteomes" id="UP000295345"/>
    </source>
</evidence>
<dbReference type="RefSeq" id="WP_132817189.1">
    <property type="nucleotide sequence ID" value="NZ_SMKI01000058.1"/>
</dbReference>
<name>A0A4R4TI38_9ACTN</name>
<reference evidence="2 3" key="1">
    <citation type="submission" date="2019-03" db="EMBL/GenBank/DDBJ databases">
        <title>Draft genome sequences of novel Actinobacteria.</title>
        <authorList>
            <person name="Sahin N."/>
            <person name="Ay H."/>
            <person name="Saygin H."/>
        </authorList>
    </citation>
    <scope>NUCLEOTIDE SEQUENCE [LARGE SCALE GENOMIC DNA]</scope>
    <source>
        <strain evidence="2 3">DSM 41900</strain>
    </source>
</reference>
<organism evidence="2 3">
    <name type="scientific">Streptomyces hainanensis</name>
    <dbReference type="NCBI Taxonomy" id="402648"/>
    <lineage>
        <taxon>Bacteria</taxon>
        <taxon>Bacillati</taxon>
        <taxon>Actinomycetota</taxon>
        <taxon>Actinomycetes</taxon>
        <taxon>Kitasatosporales</taxon>
        <taxon>Streptomycetaceae</taxon>
        <taxon>Streptomyces</taxon>
    </lineage>
</organism>
<dbReference type="PANTHER" id="PTHR37507:SF2">
    <property type="entry name" value="SPORULATION PROTEIN YDCC"/>
    <property type="match status" value="1"/>
</dbReference>
<sequence length="305" mass="31043">MAMHRSVRRAAVPTVVVAGVAAIGAGVWPAIASDGGPELPDVTAEELVVRVVQSDTEQLSGTVRVEADLGLPDLGPALDGVLDGALGGSAGALAGLAMGDGTLRVAMDGPERQRVALVDGSDEFALIHNGDDLWAYDSAGDTVLHATAPAETGAESAPGEAPFGDLTPQQAAERLLAAAGEHAEITVDGTARVAGRSAYQVTAEPTDEAASGISQARISVDSETGVPLAVSVQSERGSFDVAFSRIDYGQPAGSVFDFTPPSGAEVVEIDPESGLSGLISGFGPEWGADLPWQDGEFELPEAFSR</sequence>